<protein>
    <submittedName>
        <fullName evidence="1">Uncharacterized protein</fullName>
    </submittedName>
</protein>
<name>C6I0Y0_9BACT</name>
<sequence>MKDMVRVYLSDFRITRETIDEVFRSHGDVLPEAEIERLGHFLNWKDPVLVAGPERFGWDLVRGNPLFHAYQAAREDEPSICFTVRESEDSGRTTKGLDGLSCRKTPFHGIVGISPAEVVRKGVFDGARFQRQALGQWLVFKTYEMDGFEAVDSFLETHSHGKPVRTETGVFATMTAAEEAFKKPVAAVVLARMSPGSFIVLSATPDIHASPWRLYVRTQEGADLYDLSPGHPGEEGWIHEWISKGSLPLENMNEYFSDGTSRVLIAEENLPLSAQNAANLLAGLVGARESGLLPSLDGDHPVVPASPEPSL</sequence>
<dbReference type="EMBL" id="GG693889">
    <property type="protein sequence ID" value="EES51499.1"/>
    <property type="molecule type" value="Genomic_DNA"/>
</dbReference>
<organism evidence="1 2">
    <name type="scientific">Leptospirillum ferrodiazotrophum</name>
    <dbReference type="NCBI Taxonomy" id="412449"/>
    <lineage>
        <taxon>Bacteria</taxon>
        <taxon>Pseudomonadati</taxon>
        <taxon>Nitrospirota</taxon>
        <taxon>Nitrospiria</taxon>
        <taxon>Nitrospirales</taxon>
        <taxon>Nitrospiraceae</taxon>
        <taxon>Leptospirillum</taxon>
    </lineage>
</organism>
<gene>
    <name evidence="1" type="ORF">UBAL3_96120044</name>
</gene>
<keyword evidence="2" id="KW-1185">Reference proteome</keyword>
<reference evidence="1 2" key="1">
    <citation type="journal article" date="2009" name="Appl. Environ. Microbiol.">
        <title>Community genomic and proteomic analyses of chemoautotrophic iron-oxidizing "Leptospirillum rubarum" (Group II) and "Leptospirillum ferrodiazotrophum" (Group III) bacteria in acid mine drainage biofilms.</title>
        <authorList>
            <person name="Goltsman D.S."/>
            <person name="Denef V.J."/>
            <person name="Singer S.W."/>
            <person name="VerBerkmoes N.C."/>
            <person name="Lefsrud M."/>
            <person name="Mueller R.S."/>
            <person name="Dick G.J."/>
            <person name="Sun C.L."/>
            <person name="Wheeler K.E."/>
            <person name="Zemla A."/>
            <person name="Baker B.J."/>
            <person name="Hauser L."/>
            <person name="Land M."/>
            <person name="Shah M.B."/>
            <person name="Thelen M.P."/>
            <person name="Hettich R.L."/>
            <person name="Banfield J.F."/>
        </authorList>
    </citation>
    <scope>NUCLEOTIDE SEQUENCE [LARGE SCALE GENOMIC DNA]</scope>
</reference>
<dbReference type="Proteomes" id="UP000009374">
    <property type="component" value="Unassembled WGS sequence"/>
</dbReference>
<proteinExistence type="predicted"/>
<evidence type="ECO:0000313" key="2">
    <source>
        <dbReference type="Proteomes" id="UP000009374"/>
    </source>
</evidence>
<accession>C6I0Y0</accession>
<dbReference type="AlphaFoldDB" id="C6I0Y0"/>
<evidence type="ECO:0000313" key="1">
    <source>
        <dbReference type="EMBL" id="EES51499.1"/>
    </source>
</evidence>